<protein>
    <submittedName>
        <fullName evidence="4">Tetratricopeptide TPR_2</fullName>
    </submittedName>
</protein>
<dbReference type="GeneID" id="3923288"/>
<dbReference type="Gene3D" id="1.25.40.10">
    <property type="entry name" value="Tetratricopeptide repeat domain"/>
    <property type="match status" value="1"/>
</dbReference>
<gene>
    <name evidence="4" type="ordered locus">Mhun_2390</name>
</gene>
<dbReference type="KEGG" id="mhu:Mhun_2390"/>
<evidence type="ECO:0000256" key="1">
    <source>
        <dbReference type="ARBA" id="ARBA00022737"/>
    </source>
</evidence>
<dbReference type="AlphaFoldDB" id="Q2FRV3"/>
<dbReference type="InterPro" id="IPR019734">
    <property type="entry name" value="TPR_rpt"/>
</dbReference>
<dbReference type="InterPro" id="IPR011990">
    <property type="entry name" value="TPR-like_helical_dom_sf"/>
</dbReference>
<sequence length="230" mass="24619">MRSAVPIMVLVLSVLALSGCMVFSSGYPYADGVVPSGMIAGTDGWSHGSLFSAPNWLLAQIDPNLMSTVLDYGYTPVPTEVPKGFEDYVAEGYAALEGGNYRAAYNAFKKAIELQPSSSDAWYGSGLALESQKRYLSALEAYTQAISYSKGAGSNWASYAGKGRVLYSLNRFSDAKTALETAIAQYEKAGVSHPDELEEIYRLLEEISGYTSPVPEAIPSADIPATAYSV</sequence>
<organism evidence="4 5">
    <name type="scientific">Methanospirillum hungatei JF-1 (strain ATCC 27890 / DSM 864 / NBRC 100397 / JF-1)</name>
    <dbReference type="NCBI Taxonomy" id="323259"/>
    <lineage>
        <taxon>Archaea</taxon>
        <taxon>Methanobacteriati</taxon>
        <taxon>Methanobacteriota</taxon>
        <taxon>Stenosarchaea group</taxon>
        <taxon>Methanomicrobia</taxon>
        <taxon>Methanomicrobiales</taxon>
        <taxon>Methanospirillaceae</taxon>
        <taxon>Methanospirillum</taxon>
    </lineage>
</organism>
<dbReference type="SUPFAM" id="SSF48452">
    <property type="entry name" value="TPR-like"/>
    <property type="match status" value="1"/>
</dbReference>
<dbReference type="EnsemblBacteria" id="ABD42092">
    <property type="protein sequence ID" value="ABD42092"/>
    <property type="gene ID" value="Mhun_2390"/>
</dbReference>
<dbReference type="OrthoDB" id="115601at2157"/>
<dbReference type="PROSITE" id="PS50005">
    <property type="entry name" value="TPR"/>
    <property type="match status" value="1"/>
</dbReference>
<accession>Q2FRV3</accession>
<dbReference type="PANTHER" id="PTHR44943:SF8">
    <property type="entry name" value="TPR REPEAT-CONTAINING PROTEIN MJ0263"/>
    <property type="match status" value="1"/>
</dbReference>
<dbReference type="SMART" id="SM00028">
    <property type="entry name" value="TPR"/>
    <property type="match status" value="3"/>
</dbReference>
<name>Q2FRV3_METHJ</name>
<feature type="repeat" description="TPR" evidence="3">
    <location>
        <begin position="85"/>
        <end position="118"/>
    </location>
</feature>
<dbReference type="RefSeq" id="WP_011449350.1">
    <property type="nucleotide sequence ID" value="NC_007796.1"/>
</dbReference>
<dbReference type="PANTHER" id="PTHR44943">
    <property type="entry name" value="CELLULOSE SYNTHASE OPERON PROTEIN C"/>
    <property type="match status" value="1"/>
</dbReference>
<keyword evidence="1" id="KW-0677">Repeat</keyword>
<evidence type="ECO:0000313" key="4">
    <source>
        <dbReference type="EMBL" id="ABD42092.1"/>
    </source>
</evidence>
<evidence type="ECO:0000313" key="5">
    <source>
        <dbReference type="Proteomes" id="UP000001941"/>
    </source>
</evidence>
<dbReference type="InParanoid" id="Q2FRV3"/>
<dbReference type="InterPro" id="IPR051685">
    <property type="entry name" value="Ycf3/AcsC/BcsC/TPR_MFPF"/>
</dbReference>
<reference evidence="5" key="1">
    <citation type="journal article" date="2016" name="Stand. Genomic Sci.">
        <title>Complete genome sequence of Methanospirillum hungatei type strain JF1.</title>
        <authorList>
            <person name="Gunsalus R.P."/>
            <person name="Cook L.E."/>
            <person name="Crable B."/>
            <person name="Rohlin L."/>
            <person name="McDonald E."/>
            <person name="Mouttaki H."/>
            <person name="Sieber J.R."/>
            <person name="Poweleit N."/>
            <person name="Zhou H."/>
            <person name="Lapidus A.L."/>
            <person name="Daligault H.E."/>
            <person name="Land M."/>
            <person name="Gilna P."/>
            <person name="Ivanova N."/>
            <person name="Kyrpides N."/>
            <person name="Culley D.E."/>
            <person name="McInerney M.J."/>
        </authorList>
    </citation>
    <scope>NUCLEOTIDE SEQUENCE [LARGE SCALE GENOMIC DNA]</scope>
    <source>
        <strain evidence="5">ATCC 27890 / DSM 864 / NBRC 100397 / JF-1</strain>
    </source>
</reference>
<dbReference type="PROSITE" id="PS51257">
    <property type="entry name" value="PROKAR_LIPOPROTEIN"/>
    <property type="match status" value="1"/>
</dbReference>
<dbReference type="HOGENOM" id="CLU_1202628_0_0_2"/>
<dbReference type="eggNOG" id="arCOG03032">
    <property type="taxonomic scope" value="Archaea"/>
</dbReference>
<proteinExistence type="predicted"/>
<evidence type="ECO:0000256" key="3">
    <source>
        <dbReference type="PROSITE-ProRule" id="PRU00339"/>
    </source>
</evidence>
<dbReference type="EMBL" id="CP000254">
    <property type="protein sequence ID" value="ABD42092.1"/>
    <property type="molecule type" value="Genomic_DNA"/>
</dbReference>
<evidence type="ECO:0000256" key="2">
    <source>
        <dbReference type="ARBA" id="ARBA00022803"/>
    </source>
</evidence>
<dbReference type="STRING" id="323259.Mhun_2390"/>
<dbReference type="Proteomes" id="UP000001941">
    <property type="component" value="Chromosome"/>
</dbReference>
<keyword evidence="5" id="KW-1185">Reference proteome</keyword>
<dbReference type="Pfam" id="PF13432">
    <property type="entry name" value="TPR_16"/>
    <property type="match status" value="1"/>
</dbReference>
<keyword evidence="2 3" id="KW-0802">TPR repeat</keyword>